<feature type="transmembrane region" description="Helical" evidence="1">
    <location>
        <begin position="110"/>
        <end position="128"/>
    </location>
</feature>
<protein>
    <submittedName>
        <fullName evidence="5">Diguanylate cyclase (GGDEF)-like protein</fullName>
    </submittedName>
</protein>
<dbReference type="PROSITE" id="PS50887">
    <property type="entry name" value="GGDEF"/>
    <property type="match status" value="1"/>
</dbReference>
<feature type="transmembrane region" description="Helical" evidence="1">
    <location>
        <begin position="217"/>
        <end position="239"/>
    </location>
</feature>
<feature type="domain" description="EAL" evidence="2">
    <location>
        <begin position="415"/>
        <end position="668"/>
    </location>
</feature>
<evidence type="ECO:0000256" key="1">
    <source>
        <dbReference type="PROSITE-ProRule" id="PRU00244"/>
    </source>
</evidence>
<evidence type="ECO:0000259" key="2">
    <source>
        <dbReference type="PROSITE" id="PS50883"/>
    </source>
</evidence>
<dbReference type="Pfam" id="PF00990">
    <property type="entry name" value="GGDEF"/>
    <property type="match status" value="1"/>
</dbReference>
<dbReference type="SMART" id="SM00052">
    <property type="entry name" value="EAL"/>
    <property type="match status" value="1"/>
</dbReference>
<name>A0ABT9VVI0_9BACI</name>
<dbReference type="PANTHER" id="PTHR44757:SF2">
    <property type="entry name" value="BIOFILM ARCHITECTURE MAINTENANCE PROTEIN MBAA"/>
    <property type="match status" value="1"/>
</dbReference>
<keyword evidence="1" id="KW-1133">Transmembrane helix</keyword>
<keyword evidence="1" id="KW-0812">Transmembrane</keyword>
<dbReference type="PANTHER" id="PTHR44757">
    <property type="entry name" value="DIGUANYLATE CYCLASE DGCP"/>
    <property type="match status" value="1"/>
</dbReference>
<gene>
    <name evidence="5" type="ORF">J2S11_000893</name>
</gene>
<dbReference type="RefSeq" id="WP_307391439.1">
    <property type="nucleotide sequence ID" value="NZ_BAAADK010000010.1"/>
</dbReference>
<dbReference type="InterPro" id="IPR000160">
    <property type="entry name" value="GGDEF_dom"/>
</dbReference>
<dbReference type="Proteomes" id="UP001235840">
    <property type="component" value="Unassembled WGS sequence"/>
</dbReference>
<evidence type="ECO:0000259" key="4">
    <source>
        <dbReference type="PROSITE" id="PS50924"/>
    </source>
</evidence>
<dbReference type="InterPro" id="IPR035919">
    <property type="entry name" value="EAL_sf"/>
</dbReference>
<evidence type="ECO:0000313" key="5">
    <source>
        <dbReference type="EMBL" id="MDQ0164993.1"/>
    </source>
</evidence>
<dbReference type="InterPro" id="IPR001633">
    <property type="entry name" value="EAL_dom"/>
</dbReference>
<feature type="transmembrane region" description="Helical" evidence="1">
    <location>
        <begin position="12"/>
        <end position="32"/>
    </location>
</feature>
<reference evidence="5 6" key="1">
    <citation type="submission" date="2023-07" db="EMBL/GenBank/DDBJ databases">
        <title>Genomic Encyclopedia of Type Strains, Phase IV (KMG-IV): sequencing the most valuable type-strain genomes for metagenomic binning, comparative biology and taxonomic classification.</title>
        <authorList>
            <person name="Goeker M."/>
        </authorList>
    </citation>
    <scope>NUCLEOTIDE SEQUENCE [LARGE SCALE GENOMIC DNA]</scope>
    <source>
        <strain evidence="5 6">DSM 12751</strain>
    </source>
</reference>
<feature type="domain" description="GGDEF" evidence="3">
    <location>
        <begin position="274"/>
        <end position="406"/>
    </location>
</feature>
<keyword evidence="6" id="KW-1185">Reference proteome</keyword>
<feature type="transmembrane region" description="Helical" evidence="1">
    <location>
        <begin position="80"/>
        <end position="98"/>
    </location>
</feature>
<feature type="domain" description="MHYT" evidence="4">
    <location>
        <begin position="9"/>
        <end position="201"/>
    </location>
</feature>
<dbReference type="CDD" id="cd01948">
    <property type="entry name" value="EAL"/>
    <property type="match status" value="1"/>
</dbReference>
<evidence type="ECO:0000259" key="3">
    <source>
        <dbReference type="PROSITE" id="PS50887"/>
    </source>
</evidence>
<feature type="transmembrane region" description="Helical" evidence="1">
    <location>
        <begin position="44"/>
        <end position="68"/>
    </location>
</feature>
<dbReference type="Pfam" id="PF00563">
    <property type="entry name" value="EAL"/>
    <property type="match status" value="1"/>
</dbReference>
<dbReference type="PROSITE" id="PS50924">
    <property type="entry name" value="MHYT"/>
    <property type="match status" value="1"/>
</dbReference>
<feature type="transmembrane region" description="Helical" evidence="1">
    <location>
        <begin position="175"/>
        <end position="197"/>
    </location>
</feature>
<sequence length="670" mass="75905">MMENVLVHYNNWVVLLSFIIATLASYSALNLAGKVSRTTGNSRMAWMIAGSCVMGIGIWSMHFIGMLAMHMNVAMSYDPFITVLSGFFSIAAAFIAFMVTKEKEVSLRRLGVAGFIMGIGISAMHYTGMEAMRSSVQFSYNLALWFISILVAFMASYAALYLFRKFRRSPEFSKWKLYSSLVMAIAICGMHYIGMAGTTFHHHHHLPVQELEATPPLLLISVTITTLFIVIVSLAALFVDRRILERMAYEDQLTGISNRHDLQRYFGEHFNHNSTGSVMIIDLDRFKSINDTLGHEIGDKLLQQLAQKLNEVLEDNQKAFRLGGDEFLITSLQADEEQTIMTAQKLIKTIVSPFYLEHHTLFVTASIGVSLAPQHGTDLSALMRSADTAMYQAKRQGKNRYCLYNAEMAQSQLRKMELEKDLRKALVQQEFEIYYQPKWHAALNKLVGMEALLRWNHPTLGLISPTEFIPIAEETGFIVPITHWLIKEVCEQNKEWQEKKVMNIPVSINMSARVFESQTLHAKLEEALKESGLEPRYLELEITESIALNDKENTIQQLKELQALGVRISMDDFGTGYSSLGYLDEMPINILKIDQSFIQNSSKPTKQAIIGTIISMANHLNIDVVAEGVETKEQNDFLQSTGCQIMQGYYYGKPMPVHLIGDWMEQIYQT</sequence>
<dbReference type="InterPro" id="IPR005330">
    <property type="entry name" value="MHYT_dom"/>
</dbReference>
<proteinExistence type="predicted"/>
<evidence type="ECO:0000313" key="6">
    <source>
        <dbReference type="Proteomes" id="UP001235840"/>
    </source>
</evidence>
<dbReference type="PROSITE" id="PS50883">
    <property type="entry name" value="EAL"/>
    <property type="match status" value="1"/>
</dbReference>
<dbReference type="SUPFAM" id="SSF55073">
    <property type="entry name" value="Nucleotide cyclase"/>
    <property type="match status" value="1"/>
</dbReference>
<dbReference type="SUPFAM" id="SSF141868">
    <property type="entry name" value="EAL domain-like"/>
    <property type="match status" value="1"/>
</dbReference>
<dbReference type="InterPro" id="IPR052155">
    <property type="entry name" value="Biofilm_reg_signaling"/>
</dbReference>
<dbReference type="InterPro" id="IPR029787">
    <property type="entry name" value="Nucleotide_cyclase"/>
</dbReference>
<dbReference type="NCBIfam" id="TIGR00254">
    <property type="entry name" value="GGDEF"/>
    <property type="match status" value="1"/>
</dbReference>
<dbReference type="CDD" id="cd01949">
    <property type="entry name" value="GGDEF"/>
    <property type="match status" value="1"/>
</dbReference>
<organism evidence="5 6">
    <name type="scientific">Caldalkalibacillus horti</name>
    <dbReference type="NCBI Taxonomy" id="77523"/>
    <lineage>
        <taxon>Bacteria</taxon>
        <taxon>Bacillati</taxon>
        <taxon>Bacillota</taxon>
        <taxon>Bacilli</taxon>
        <taxon>Bacillales</taxon>
        <taxon>Bacillaceae</taxon>
        <taxon>Caldalkalibacillus</taxon>
    </lineage>
</organism>
<dbReference type="SMART" id="SM00267">
    <property type="entry name" value="GGDEF"/>
    <property type="match status" value="1"/>
</dbReference>
<dbReference type="InterPro" id="IPR043128">
    <property type="entry name" value="Rev_trsase/Diguanyl_cyclase"/>
</dbReference>
<dbReference type="Gene3D" id="3.30.70.270">
    <property type="match status" value="1"/>
</dbReference>
<dbReference type="Pfam" id="PF03707">
    <property type="entry name" value="MHYT"/>
    <property type="match status" value="3"/>
</dbReference>
<comment type="caution">
    <text evidence="5">The sequence shown here is derived from an EMBL/GenBank/DDBJ whole genome shotgun (WGS) entry which is preliminary data.</text>
</comment>
<dbReference type="Gene3D" id="3.20.20.450">
    <property type="entry name" value="EAL domain"/>
    <property type="match status" value="1"/>
</dbReference>
<feature type="transmembrane region" description="Helical" evidence="1">
    <location>
        <begin position="140"/>
        <end position="163"/>
    </location>
</feature>
<accession>A0ABT9VVI0</accession>
<dbReference type="EMBL" id="JAUSTY010000003">
    <property type="protein sequence ID" value="MDQ0164993.1"/>
    <property type="molecule type" value="Genomic_DNA"/>
</dbReference>
<keyword evidence="1" id="KW-0472">Membrane</keyword>